<organism evidence="4 5">
    <name type="scientific">Caballeronia hypogeia</name>
    <dbReference type="NCBI Taxonomy" id="1777140"/>
    <lineage>
        <taxon>Bacteria</taxon>
        <taxon>Pseudomonadati</taxon>
        <taxon>Pseudomonadota</taxon>
        <taxon>Betaproteobacteria</taxon>
        <taxon>Burkholderiales</taxon>
        <taxon>Burkholderiaceae</taxon>
        <taxon>Caballeronia</taxon>
    </lineage>
</organism>
<feature type="domain" description="DUF1254" evidence="3">
    <location>
        <begin position="94"/>
        <end position="203"/>
    </location>
</feature>
<protein>
    <recommendedName>
        <fullName evidence="6">Lipoprotein</fullName>
    </recommendedName>
</protein>
<gene>
    <name evidence="4" type="ORF">AWB79_06722</name>
</gene>
<dbReference type="Pfam" id="PF06742">
    <property type="entry name" value="DUF1214"/>
    <property type="match status" value="1"/>
</dbReference>
<feature type="signal peptide" evidence="1">
    <location>
        <begin position="1"/>
        <end position="23"/>
    </location>
</feature>
<dbReference type="SUPFAM" id="SSF160935">
    <property type="entry name" value="VPA0735-like"/>
    <property type="match status" value="1"/>
</dbReference>
<dbReference type="PANTHER" id="PTHR36509:SF3">
    <property type="entry name" value="SIGNAL PEPTIDE PROTEIN"/>
    <property type="match status" value="1"/>
</dbReference>
<feature type="domain" description="DUF1214" evidence="2">
    <location>
        <begin position="358"/>
        <end position="464"/>
    </location>
</feature>
<reference evidence="4" key="1">
    <citation type="submission" date="2016-01" db="EMBL/GenBank/DDBJ databases">
        <authorList>
            <person name="Peeters C."/>
        </authorList>
    </citation>
    <scope>NUCLEOTIDE SEQUENCE</scope>
    <source>
        <strain evidence="4">LMG 29322</strain>
    </source>
</reference>
<dbReference type="RefSeq" id="WP_061171731.1">
    <property type="nucleotide sequence ID" value="NZ_FCOA02000038.1"/>
</dbReference>
<evidence type="ECO:0008006" key="6">
    <source>
        <dbReference type="Google" id="ProtNLM"/>
    </source>
</evidence>
<evidence type="ECO:0000259" key="2">
    <source>
        <dbReference type="Pfam" id="PF06742"/>
    </source>
</evidence>
<proteinExistence type="predicted"/>
<evidence type="ECO:0000259" key="3">
    <source>
        <dbReference type="Pfam" id="PF06863"/>
    </source>
</evidence>
<sequence>MIRFKLMLSTLLLAASTSPIAQVATGYTFEQGYPTPQTTQAARNDADFQRAVTAYRFWYPTVSVEGIFNGNRQLGIKDRESWGMAAAGPRQVGFTLNSDTPYASAVIDLSQGPVVIELPPGPYIGLVDDHNQGWVQDLGIPGPDAGKGGKYLVVPAGYKGELPKGYHVGTSPSLMNLFAVRALPLEGNVPRALDALRAIKIYPLSSAANPRPLKLVDTSDKPMDSSSLRWENNLQFWEVLHKIIDEERIVPQFLPMYGLLAELGIEKGKPFNPDARMKDILERAAKSGRDQMLVSAFDSARSDRVNWPDRKWEWVGLTPGSAQFETPAGMDLESRDRWFAQAIVTSPAMFRRSAGAGSLYWMAVRDSGGAFLDGGKNYKLTIPQPVPGKLFWSVTIYDAETRSQVQTDQDKAALRSLFELKDVPTNAPLDLYVGPSTPAGAEGRWIKTTPGKGWFAYIRIYGPEAAAFDKSWKPGDFEQVK</sequence>
<dbReference type="Gene3D" id="1.10.3360.10">
    <property type="entry name" value="VPA0735-like domain"/>
    <property type="match status" value="1"/>
</dbReference>
<feature type="chain" id="PRO_5007623925" description="Lipoprotein" evidence="1">
    <location>
        <begin position="24"/>
        <end position="481"/>
    </location>
</feature>
<dbReference type="InterPro" id="IPR037049">
    <property type="entry name" value="DUF1214_C_sf"/>
</dbReference>
<dbReference type="Gene3D" id="2.60.120.600">
    <property type="entry name" value="Domain of unknown function DUF1214, C-terminal domain"/>
    <property type="match status" value="1"/>
</dbReference>
<evidence type="ECO:0000256" key="1">
    <source>
        <dbReference type="SAM" id="SignalP"/>
    </source>
</evidence>
<dbReference type="EMBL" id="FCOA02000038">
    <property type="protein sequence ID" value="SAK91630.1"/>
    <property type="molecule type" value="Genomic_DNA"/>
</dbReference>
<name>A0A158DB84_9BURK</name>
<keyword evidence="1" id="KW-0732">Signal</keyword>
<evidence type="ECO:0000313" key="5">
    <source>
        <dbReference type="Proteomes" id="UP000054851"/>
    </source>
</evidence>
<keyword evidence="5" id="KW-1185">Reference proteome</keyword>
<dbReference type="Pfam" id="PF06863">
    <property type="entry name" value="DUF1254"/>
    <property type="match status" value="1"/>
</dbReference>
<dbReference type="OrthoDB" id="272779at2"/>
<dbReference type="InterPro" id="IPR010621">
    <property type="entry name" value="DUF1214"/>
</dbReference>
<dbReference type="InterPro" id="IPR010679">
    <property type="entry name" value="DUF1254"/>
</dbReference>
<dbReference type="Gene3D" id="2.60.40.1610">
    <property type="entry name" value="Domain of unknown function DUF1254"/>
    <property type="match status" value="1"/>
</dbReference>
<evidence type="ECO:0000313" key="4">
    <source>
        <dbReference type="EMBL" id="SAK91630.1"/>
    </source>
</evidence>
<accession>A0A158DB84</accession>
<dbReference type="Proteomes" id="UP000054851">
    <property type="component" value="Unassembled WGS sequence"/>
</dbReference>
<dbReference type="STRING" id="1777140.AWB79_06722"/>
<comment type="caution">
    <text evidence="4">The sequence shown here is derived from an EMBL/GenBank/DDBJ whole genome shotgun (WGS) entry which is preliminary data.</text>
</comment>
<dbReference type="PANTHER" id="PTHR36509">
    <property type="entry name" value="BLL3101 PROTEIN"/>
    <property type="match status" value="1"/>
</dbReference>
<dbReference type="InterPro" id="IPR037050">
    <property type="entry name" value="DUF1254_sf"/>
</dbReference>
<dbReference type="AlphaFoldDB" id="A0A158DB84"/>